<evidence type="ECO:0000313" key="1">
    <source>
        <dbReference type="EMBL" id="NEW05862.1"/>
    </source>
</evidence>
<evidence type="ECO:0008006" key="2">
    <source>
        <dbReference type="Google" id="ProtNLM"/>
    </source>
</evidence>
<dbReference type="EMBL" id="JAAIKC010000001">
    <property type="protein sequence ID" value="NEW05862.1"/>
    <property type="molecule type" value="Genomic_DNA"/>
</dbReference>
<gene>
    <name evidence="1" type="ORF">GK047_07515</name>
</gene>
<proteinExistence type="predicted"/>
<dbReference type="InterPro" id="IPR024307">
    <property type="entry name" value="YmaF"/>
</dbReference>
<dbReference type="RefSeq" id="WP_163943295.1">
    <property type="nucleotide sequence ID" value="NZ_JAAIKC010000001.1"/>
</dbReference>
<accession>A0A6G3ZUP6</accession>
<reference evidence="1" key="1">
    <citation type="submission" date="2020-02" db="EMBL/GenBank/DDBJ databases">
        <authorList>
            <person name="Shen X.-R."/>
            <person name="Zhang Y.-X."/>
        </authorList>
    </citation>
    <scope>NUCLEOTIDE SEQUENCE</scope>
    <source>
        <strain evidence="1">SYP-B3998</strain>
    </source>
</reference>
<protein>
    <recommendedName>
        <fullName evidence="2">YmaF family protein</fullName>
    </recommendedName>
</protein>
<sequence>MKKIPVTGLVFHSNDSLSDHSHGLYITSWDGMPYPHQHMFSGTTSINNGHVHEYIGVTEPAPTGVPHFHRYHTVTSMNDGHTHIIDGVTGPAIDLPIGGHVHYFEGYSTVNGMHPHSHHYKGNTGNEVG</sequence>
<name>A0A6G3ZUP6_9BACL</name>
<dbReference type="Pfam" id="PF12788">
    <property type="entry name" value="YmaF"/>
    <property type="match status" value="1"/>
</dbReference>
<comment type="caution">
    <text evidence="1">The sequence shown here is derived from an EMBL/GenBank/DDBJ whole genome shotgun (WGS) entry which is preliminary data.</text>
</comment>
<dbReference type="AlphaFoldDB" id="A0A6G3ZUP6"/>
<organism evidence="1">
    <name type="scientific">Paenibacillus sp. SYP-B3998</name>
    <dbReference type="NCBI Taxonomy" id="2678564"/>
    <lineage>
        <taxon>Bacteria</taxon>
        <taxon>Bacillati</taxon>
        <taxon>Bacillota</taxon>
        <taxon>Bacilli</taxon>
        <taxon>Bacillales</taxon>
        <taxon>Paenibacillaceae</taxon>
        <taxon>Paenibacillus</taxon>
    </lineage>
</organism>